<organism evidence="2 3">
    <name type="scientific">Wenyingzhuangia gilva</name>
    <dbReference type="NCBI Taxonomy" id="3057677"/>
    <lineage>
        <taxon>Bacteria</taxon>
        <taxon>Pseudomonadati</taxon>
        <taxon>Bacteroidota</taxon>
        <taxon>Flavobacteriia</taxon>
        <taxon>Flavobacteriales</taxon>
        <taxon>Flavobacteriaceae</taxon>
        <taxon>Wenyingzhuangia</taxon>
    </lineage>
</organism>
<protein>
    <submittedName>
        <fullName evidence="2">Uncharacterized protein</fullName>
    </submittedName>
</protein>
<sequence>MRKTIKYLSLINIVGITVVSTSLILSILIKPFVWSELLIVLNLLISIPFIISAIVTLKNIKNPNERKIQNTLIGVFLILWLPSIALPFTYEIGGLLISLIILGIGLWGILKIKNIMHKMIFINTVGIFFLFINCFVTFGIINGEI</sequence>
<evidence type="ECO:0000313" key="3">
    <source>
        <dbReference type="Proteomes" id="UP001168642"/>
    </source>
</evidence>
<keyword evidence="1" id="KW-1133">Transmembrane helix</keyword>
<name>A0ABT8VVG5_9FLAO</name>
<keyword evidence="3" id="KW-1185">Reference proteome</keyword>
<feature type="transmembrane region" description="Helical" evidence="1">
    <location>
        <begin position="68"/>
        <end position="86"/>
    </location>
</feature>
<feature type="transmembrane region" description="Helical" evidence="1">
    <location>
        <begin position="122"/>
        <end position="141"/>
    </location>
</feature>
<gene>
    <name evidence="2" type="ORF">QVZ41_13975</name>
</gene>
<dbReference type="RefSeq" id="WP_302885261.1">
    <property type="nucleotide sequence ID" value="NZ_JAUMIT010000012.1"/>
</dbReference>
<evidence type="ECO:0000256" key="1">
    <source>
        <dbReference type="SAM" id="Phobius"/>
    </source>
</evidence>
<feature type="transmembrane region" description="Helical" evidence="1">
    <location>
        <begin position="35"/>
        <end position="56"/>
    </location>
</feature>
<keyword evidence="1" id="KW-0472">Membrane</keyword>
<feature type="transmembrane region" description="Helical" evidence="1">
    <location>
        <begin position="92"/>
        <end position="110"/>
    </location>
</feature>
<dbReference type="Proteomes" id="UP001168642">
    <property type="component" value="Unassembled WGS sequence"/>
</dbReference>
<accession>A0ABT8VVG5</accession>
<reference evidence="2" key="1">
    <citation type="submission" date="2023-07" db="EMBL/GenBank/DDBJ databases">
        <title>Wenyingzhuangia sp. chi5 genome sequencing and assembly.</title>
        <authorList>
            <person name="Park S."/>
        </authorList>
    </citation>
    <scope>NUCLEOTIDE SEQUENCE</scope>
    <source>
        <strain evidence="2">Chi5</strain>
    </source>
</reference>
<keyword evidence="1" id="KW-0812">Transmembrane</keyword>
<dbReference type="EMBL" id="JAUMIT010000012">
    <property type="protein sequence ID" value="MDO3695955.1"/>
    <property type="molecule type" value="Genomic_DNA"/>
</dbReference>
<comment type="caution">
    <text evidence="2">The sequence shown here is derived from an EMBL/GenBank/DDBJ whole genome shotgun (WGS) entry which is preliminary data.</text>
</comment>
<feature type="transmembrane region" description="Helical" evidence="1">
    <location>
        <begin position="7"/>
        <end position="29"/>
    </location>
</feature>
<evidence type="ECO:0000313" key="2">
    <source>
        <dbReference type="EMBL" id="MDO3695955.1"/>
    </source>
</evidence>
<proteinExistence type="predicted"/>